<evidence type="ECO:0000259" key="2">
    <source>
        <dbReference type="Pfam" id="PF00534"/>
    </source>
</evidence>
<dbReference type="GO" id="GO:0016757">
    <property type="term" value="F:glycosyltransferase activity"/>
    <property type="evidence" value="ECO:0007669"/>
    <property type="project" value="InterPro"/>
</dbReference>
<dbReference type="EMBL" id="MLOK01000050">
    <property type="protein sequence ID" value="OIM20748.1"/>
    <property type="molecule type" value="Genomic_DNA"/>
</dbReference>
<protein>
    <recommendedName>
        <fullName evidence="2">Glycosyl transferase family 1 domain-containing protein</fullName>
    </recommendedName>
</protein>
<dbReference type="GO" id="GO:0009103">
    <property type="term" value="P:lipopolysaccharide biosynthetic process"/>
    <property type="evidence" value="ECO:0007669"/>
    <property type="project" value="TreeGrafter"/>
</dbReference>
<reference evidence="3 4" key="1">
    <citation type="journal article" date="2016" name="BMC Genomics">
        <title>Consensus pan-genome assembly of the specialised wine bacterium Oenococcus oeni.</title>
        <authorList>
            <person name="Sternes P.R."/>
            <person name="Borneman A.R."/>
        </authorList>
    </citation>
    <scope>NUCLEOTIDE SEQUENCE [LARGE SCALE GENOMIC DNA]</scope>
    <source>
        <strain evidence="3 4">AWRIB661</strain>
    </source>
</reference>
<dbReference type="CDD" id="cd03801">
    <property type="entry name" value="GT4_PimA-like"/>
    <property type="match status" value="1"/>
</dbReference>
<evidence type="ECO:0000313" key="4">
    <source>
        <dbReference type="Proteomes" id="UP000181728"/>
    </source>
</evidence>
<dbReference type="PANTHER" id="PTHR46401">
    <property type="entry name" value="GLYCOSYLTRANSFERASE WBBK-RELATED"/>
    <property type="match status" value="1"/>
</dbReference>
<dbReference type="Gene3D" id="3.40.50.2000">
    <property type="entry name" value="Glycogen Phosphorylase B"/>
    <property type="match status" value="1"/>
</dbReference>
<organism evidence="3 4">
    <name type="scientific">Oenococcus oeni</name>
    <name type="common">Leuconostoc oenos</name>
    <dbReference type="NCBI Taxonomy" id="1247"/>
    <lineage>
        <taxon>Bacteria</taxon>
        <taxon>Bacillati</taxon>
        <taxon>Bacillota</taxon>
        <taxon>Bacilli</taxon>
        <taxon>Lactobacillales</taxon>
        <taxon>Lactobacillaceae</taxon>
        <taxon>Oenococcus</taxon>
    </lineage>
</organism>
<dbReference type="InterPro" id="IPR001296">
    <property type="entry name" value="Glyco_trans_1"/>
</dbReference>
<gene>
    <name evidence="3" type="ORF">ATX59_07470</name>
</gene>
<dbReference type="Proteomes" id="UP000181728">
    <property type="component" value="Unassembled WGS sequence"/>
</dbReference>
<dbReference type="PANTHER" id="PTHR46401:SF2">
    <property type="entry name" value="GLYCOSYLTRANSFERASE WBBK-RELATED"/>
    <property type="match status" value="1"/>
</dbReference>
<comment type="caution">
    <text evidence="3">The sequence shown here is derived from an EMBL/GenBank/DDBJ whole genome shotgun (WGS) entry which is preliminary data.</text>
</comment>
<evidence type="ECO:0000313" key="3">
    <source>
        <dbReference type="EMBL" id="OIM20748.1"/>
    </source>
</evidence>
<dbReference type="AlphaFoldDB" id="A0A6N4A6N0"/>
<dbReference type="Gene3D" id="3.40.50.11090">
    <property type="match status" value="1"/>
</dbReference>
<feature type="domain" description="Glycosyl transferase family 1" evidence="2">
    <location>
        <begin position="182"/>
        <end position="336"/>
    </location>
</feature>
<dbReference type="Pfam" id="PF00534">
    <property type="entry name" value="Glycos_transf_1"/>
    <property type="match status" value="1"/>
</dbReference>
<name>A0A6N4A6N0_OENOE</name>
<dbReference type="RefSeq" id="WP_071449074.1">
    <property type="nucleotide sequence ID" value="NZ_MLOK01000050.1"/>
</dbReference>
<proteinExistence type="predicted"/>
<accession>A0A6N4A6N0</accession>
<evidence type="ECO:0000256" key="1">
    <source>
        <dbReference type="ARBA" id="ARBA00022679"/>
    </source>
</evidence>
<keyword evidence="1" id="KW-0808">Transferase</keyword>
<sequence>MKINFVMPIFYQNKPVGGFKIIYSYANALVRSGDDVTITYMSDAFPSYRSIGYFLKQMTRYFYHKLFKYFPKKVKWFALDKRIRLVIDKTPIKYTFINADVVIATASSTAKIVKSLPINKGTKFYFLQHDESTFPVDHDTVSTWGLGLHLVAIAQWIKDRVQKKYPNVPVSIVPNFVNFSAFPFSNSINHRKRIISMLIHDDPIKGTVYGLKALQIIKNKFPDVGIILFGTAEKPRGLDFDFKYYHNASEPELSKIYNESMVYVMPSILEGWGLTATEAMQSGAALVTTKNGGVDDFTTADFSAIKVSAKSVLALATGIERLLTNDQLRQFIAKNGHDTIQQFTLERSIKLFKNILIAEMKEK</sequence>
<dbReference type="SUPFAM" id="SSF53756">
    <property type="entry name" value="UDP-Glycosyltransferase/glycogen phosphorylase"/>
    <property type="match status" value="1"/>
</dbReference>